<organism evidence="1">
    <name type="scientific">Rhizophora mucronata</name>
    <name type="common">Asiatic mangrove</name>
    <dbReference type="NCBI Taxonomy" id="61149"/>
    <lineage>
        <taxon>Eukaryota</taxon>
        <taxon>Viridiplantae</taxon>
        <taxon>Streptophyta</taxon>
        <taxon>Embryophyta</taxon>
        <taxon>Tracheophyta</taxon>
        <taxon>Spermatophyta</taxon>
        <taxon>Magnoliopsida</taxon>
        <taxon>eudicotyledons</taxon>
        <taxon>Gunneridae</taxon>
        <taxon>Pentapetalae</taxon>
        <taxon>rosids</taxon>
        <taxon>fabids</taxon>
        <taxon>Malpighiales</taxon>
        <taxon>Rhizophoraceae</taxon>
        <taxon>Rhizophora</taxon>
    </lineage>
</organism>
<proteinExistence type="predicted"/>
<accession>A0A2P2MNT2</accession>
<sequence length="83" mass="9747">MFQRLPKLEKKIQSLHKGVEKIQRFPKSLNLLTTQYSRRQPKGTSSSLPHLLAPIRICYLNLTKTSVAYFTLLFCIVKRMFLH</sequence>
<dbReference type="EMBL" id="GGEC01051402">
    <property type="protein sequence ID" value="MBX31886.1"/>
    <property type="molecule type" value="Transcribed_RNA"/>
</dbReference>
<reference evidence="1" key="1">
    <citation type="submission" date="2018-02" db="EMBL/GenBank/DDBJ databases">
        <title>Rhizophora mucronata_Transcriptome.</title>
        <authorList>
            <person name="Meera S.P."/>
            <person name="Sreeshan A."/>
            <person name="Augustine A."/>
        </authorList>
    </citation>
    <scope>NUCLEOTIDE SEQUENCE</scope>
    <source>
        <tissue evidence="1">Leaf</tissue>
    </source>
</reference>
<protein>
    <submittedName>
        <fullName evidence="1">Ankyrin repeat-containing protein At3g12360-like isoform X1</fullName>
    </submittedName>
</protein>
<name>A0A2P2MNT2_RHIMU</name>
<evidence type="ECO:0000313" key="1">
    <source>
        <dbReference type="EMBL" id="MBX31886.1"/>
    </source>
</evidence>
<dbReference type="AlphaFoldDB" id="A0A2P2MNT2"/>